<dbReference type="GO" id="GO:0009401">
    <property type="term" value="P:phosphoenolpyruvate-dependent sugar phosphotransferase system"/>
    <property type="evidence" value="ECO:0007669"/>
    <property type="project" value="InterPro"/>
</dbReference>
<dbReference type="GO" id="GO:0008982">
    <property type="term" value="F:protein-N(PI)-phosphohistidine-sugar phosphotransferase activity"/>
    <property type="evidence" value="ECO:0007669"/>
    <property type="project" value="InterPro"/>
</dbReference>
<organism evidence="4 5">
    <name type="scientific">Hyphomicrobium sulfonivorans</name>
    <dbReference type="NCBI Taxonomy" id="121290"/>
    <lineage>
        <taxon>Bacteria</taxon>
        <taxon>Pseudomonadati</taxon>
        <taxon>Pseudomonadota</taxon>
        <taxon>Alphaproteobacteria</taxon>
        <taxon>Hyphomicrobiales</taxon>
        <taxon>Hyphomicrobiaceae</taxon>
        <taxon>Hyphomicrobium</taxon>
    </lineage>
</organism>
<dbReference type="GO" id="GO:0005737">
    <property type="term" value="C:cytoplasm"/>
    <property type="evidence" value="ECO:0007669"/>
    <property type="project" value="UniProtKB-SubCell"/>
</dbReference>
<dbReference type="PATRIC" id="fig|121290.4.peg.1673"/>
<dbReference type="AlphaFoldDB" id="A0A109BKM9"/>
<evidence type="ECO:0000259" key="3">
    <source>
        <dbReference type="PROSITE" id="PS51094"/>
    </source>
</evidence>
<keyword evidence="5" id="KW-1185">Reference proteome</keyword>
<dbReference type="Proteomes" id="UP000059074">
    <property type="component" value="Unassembled WGS sequence"/>
</dbReference>
<dbReference type="GO" id="GO:0030295">
    <property type="term" value="F:protein kinase activator activity"/>
    <property type="evidence" value="ECO:0007669"/>
    <property type="project" value="TreeGrafter"/>
</dbReference>
<name>A0A109BKM9_HYPSL</name>
<dbReference type="InterPro" id="IPR051541">
    <property type="entry name" value="PTS_SugarTrans_NitroReg"/>
</dbReference>
<proteinExistence type="predicted"/>
<dbReference type="CDD" id="cd00211">
    <property type="entry name" value="PTS_IIA_fru"/>
    <property type="match status" value="1"/>
</dbReference>
<dbReference type="InterPro" id="IPR006320">
    <property type="entry name" value="PTS_Nitro_regul"/>
</dbReference>
<dbReference type="PANTHER" id="PTHR47738">
    <property type="entry name" value="PTS SYSTEM FRUCTOSE-LIKE EIIA COMPONENT-RELATED"/>
    <property type="match status" value="1"/>
</dbReference>
<dbReference type="InterPro" id="IPR016152">
    <property type="entry name" value="PTrfase/Anion_transptr"/>
</dbReference>
<evidence type="ECO:0000256" key="2">
    <source>
        <dbReference type="ARBA" id="ARBA00022679"/>
    </source>
</evidence>
<dbReference type="PROSITE" id="PS51094">
    <property type="entry name" value="PTS_EIIA_TYPE_2"/>
    <property type="match status" value="1"/>
</dbReference>
<protein>
    <submittedName>
        <fullName evidence="4">PTS IIA-like nitrogen-regulatory protein PtsN</fullName>
    </submittedName>
</protein>
<comment type="caution">
    <text evidence="4">The sequence shown here is derived from an EMBL/GenBank/DDBJ whole genome shotgun (WGS) entry which is preliminary data.</text>
</comment>
<gene>
    <name evidence="4" type="ORF">APY04_0862</name>
</gene>
<sequence length="154" mass="16469">MDLCDLLAPDGVIASLKASSKKDALEQLAAAAAEKTGLDRLEIFNTLLQRERLGSTGLGAGIAIPHVKLAGLTKIVCLFARLTDPIDFDSHDDQPVDLVFLLLAPEHASGDHLKALASISRLVREPSVIDSLRKAPDAETLRQTLTRTMPSHAA</sequence>
<dbReference type="Gene3D" id="3.40.930.10">
    <property type="entry name" value="Mannitol-specific EII, Chain A"/>
    <property type="match status" value="1"/>
</dbReference>
<evidence type="ECO:0000313" key="4">
    <source>
        <dbReference type="EMBL" id="KWT70582.1"/>
    </source>
</evidence>
<dbReference type="OrthoDB" id="95460at2"/>
<dbReference type="PANTHER" id="PTHR47738:SF1">
    <property type="entry name" value="NITROGEN REGULATORY PROTEIN"/>
    <property type="match status" value="1"/>
</dbReference>
<dbReference type="FunFam" id="3.40.930.10:FF:000009">
    <property type="entry name" value="PTS system, fructose specific IIABC component"/>
    <property type="match status" value="1"/>
</dbReference>
<dbReference type="SUPFAM" id="SSF55804">
    <property type="entry name" value="Phoshotransferase/anion transport protein"/>
    <property type="match status" value="1"/>
</dbReference>
<dbReference type="NCBIfam" id="TIGR01419">
    <property type="entry name" value="nitro_reg_IIA"/>
    <property type="match status" value="1"/>
</dbReference>
<dbReference type="RefSeq" id="WP_068460008.1">
    <property type="nucleotide sequence ID" value="NZ_JAEFBX010000002.1"/>
</dbReference>
<dbReference type="EMBL" id="LMTR01000030">
    <property type="protein sequence ID" value="KWT70582.1"/>
    <property type="molecule type" value="Genomic_DNA"/>
</dbReference>
<reference evidence="4 5" key="1">
    <citation type="submission" date="2015-10" db="EMBL/GenBank/DDBJ databases">
        <title>Transcriptomic analysis of a linuron degrading triple-species bacterial consortium.</title>
        <authorList>
            <person name="Albers P."/>
        </authorList>
    </citation>
    <scope>NUCLEOTIDE SEQUENCE [LARGE SCALE GENOMIC DNA]</scope>
    <source>
        <strain evidence="4 5">WDL6</strain>
    </source>
</reference>
<keyword evidence="2" id="KW-0808">Transferase</keyword>
<accession>A0A109BKM9</accession>
<dbReference type="InterPro" id="IPR002178">
    <property type="entry name" value="PTS_EIIA_type-2_dom"/>
</dbReference>
<comment type="subcellular location">
    <subcellularLocation>
        <location evidence="1">Cytoplasm</location>
    </subcellularLocation>
</comment>
<evidence type="ECO:0000256" key="1">
    <source>
        <dbReference type="ARBA" id="ARBA00004496"/>
    </source>
</evidence>
<feature type="domain" description="PTS EIIA type-2" evidence="3">
    <location>
        <begin position="5"/>
        <end position="148"/>
    </location>
</feature>
<dbReference type="STRING" id="121290.APY04_0862"/>
<evidence type="ECO:0000313" key="5">
    <source>
        <dbReference type="Proteomes" id="UP000059074"/>
    </source>
</evidence>
<dbReference type="Pfam" id="PF00359">
    <property type="entry name" value="PTS_EIIA_2"/>
    <property type="match status" value="1"/>
</dbReference>